<feature type="compositionally biased region" description="Polar residues" evidence="1">
    <location>
        <begin position="1"/>
        <end position="17"/>
    </location>
</feature>
<accession>A0A368KWG8</accession>
<dbReference type="GO" id="GO:0006355">
    <property type="term" value="P:regulation of DNA-templated transcription"/>
    <property type="evidence" value="ECO:0007669"/>
    <property type="project" value="InterPro"/>
</dbReference>
<evidence type="ECO:0000313" key="2">
    <source>
        <dbReference type="EMBL" id="RCS54699.1"/>
    </source>
</evidence>
<dbReference type="Pfam" id="PF05534">
    <property type="entry name" value="HicB"/>
    <property type="match status" value="1"/>
</dbReference>
<dbReference type="RefSeq" id="WP_114367761.1">
    <property type="nucleotide sequence ID" value="NZ_QPEX01000010.1"/>
</dbReference>
<reference evidence="2 3" key="1">
    <citation type="submission" date="2018-07" db="EMBL/GenBank/DDBJ databases">
        <title>Comparative genomes isolates from brazilian mangrove.</title>
        <authorList>
            <person name="De Araujo J.E."/>
            <person name="Taketani R.G."/>
            <person name="Silva M.C.P."/>
            <person name="Lourenco M.V."/>
            <person name="Oliveira V.M."/>
            <person name="Andreote F.D."/>
        </authorList>
    </citation>
    <scope>NUCLEOTIDE SEQUENCE [LARGE SCALE GENOMIC DNA]</scope>
    <source>
        <strain evidence="2 3">HEX PRIS-MGV</strain>
    </source>
</reference>
<feature type="region of interest" description="Disordered" evidence="1">
    <location>
        <begin position="1"/>
        <end position="79"/>
    </location>
</feature>
<name>A0A368KWG8_9BACT</name>
<feature type="compositionally biased region" description="Low complexity" evidence="1">
    <location>
        <begin position="63"/>
        <end position="76"/>
    </location>
</feature>
<dbReference type="InterPro" id="IPR008651">
    <property type="entry name" value="Uncharacterised_HicB"/>
</dbReference>
<dbReference type="SUPFAM" id="SSF47598">
    <property type="entry name" value="Ribbon-helix-helix"/>
    <property type="match status" value="1"/>
</dbReference>
<dbReference type="EMBL" id="QPEX01000010">
    <property type="protein sequence ID" value="RCS54699.1"/>
    <property type="molecule type" value="Genomic_DNA"/>
</dbReference>
<dbReference type="InterPro" id="IPR010985">
    <property type="entry name" value="Ribbon_hlx_hlx"/>
</dbReference>
<gene>
    <name evidence="2" type="ORF">DTL42_06110</name>
</gene>
<evidence type="ECO:0000256" key="1">
    <source>
        <dbReference type="SAM" id="MobiDB-lite"/>
    </source>
</evidence>
<sequence length="209" mass="23668">MSQFNQGTNPYPQTSQPAARPVFPSTTFPPQQTNQQPYHTPQPQQHTTESSYASPRPTFTGSPQAPVQPAAPAGPAMNVAPTATFDEKKAEVVRIAREFFRGVPDWVTFFREILGVEGVIQRLFTQPEEFTKFEQSDEYGEIQLMIVKLRERTNVQNESKEPTRVITVRLPKSLHESLRVEAHSRRTSMNKLCISKLLQVIDDSMIPND</sequence>
<dbReference type="Proteomes" id="UP000253562">
    <property type="component" value="Unassembled WGS sequence"/>
</dbReference>
<feature type="compositionally biased region" description="Low complexity" evidence="1">
    <location>
        <begin position="24"/>
        <end position="48"/>
    </location>
</feature>
<dbReference type="AlphaFoldDB" id="A0A368KWG8"/>
<proteinExistence type="predicted"/>
<feature type="compositionally biased region" description="Polar residues" evidence="1">
    <location>
        <begin position="49"/>
        <end position="62"/>
    </location>
</feature>
<organism evidence="2 3">
    <name type="scientific">Bremerella cremea</name>
    <dbReference type="NCBI Taxonomy" id="1031537"/>
    <lineage>
        <taxon>Bacteria</taxon>
        <taxon>Pseudomonadati</taxon>
        <taxon>Planctomycetota</taxon>
        <taxon>Planctomycetia</taxon>
        <taxon>Pirellulales</taxon>
        <taxon>Pirellulaceae</taxon>
        <taxon>Bremerella</taxon>
    </lineage>
</organism>
<protein>
    <submittedName>
        <fullName evidence="2">Toxin-antitoxin system HicB family antitoxin</fullName>
    </submittedName>
</protein>
<evidence type="ECO:0000313" key="3">
    <source>
        <dbReference type="Proteomes" id="UP000253562"/>
    </source>
</evidence>
<dbReference type="OrthoDB" id="268431at2"/>
<comment type="caution">
    <text evidence="2">The sequence shown here is derived from an EMBL/GenBank/DDBJ whole genome shotgun (WGS) entry which is preliminary data.</text>
</comment>